<dbReference type="Proteomes" id="UP000306954">
    <property type="component" value="Unassembled WGS sequence"/>
</dbReference>
<dbReference type="SMART" id="SM00173">
    <property type="entry name" value="RAS"/>
    <property type="match status" value="1"/>
</dbReference>
<evidence type="ECO:0000256" key="1">
    <source>
        <dbReference type="ARBA" id="ARBA00022741"/>
    </source>
</evidence>
<dbReference type="AlphaFoldDB" id="A0A4T0HEW4"/>
<dbReference type="FunFam" id="3.40.50.300:FF:000823">
    <property type="entry name" value="Small GTPase RAB, putative"/>
    <property type="match status" value="1"/>
</dbReference>
<dbReference type="InterPro" id="IPR001806">
    <property type="entry name" value="Small_GTPase"/>
</dbReference>
<dbReference type="CDD" id="cd01860">
    <property type="entry name" value="Rab5_related"/>
    <property type="match status" value="1"/>
</dbReference>
<dbReference type="SMART" id="SM00176">
    <property type="entry name" value="RAN"/>
    <property type="match status" value="1"/>
</dbReference>
<dbReference type="SMART" id="SM00174">
    <property type="entry name" value="RHO"/>
    <property type="match status" value="1"/>
</dbReference>
<protein>
    <submittedName>
        <fullName evidence="3">Uncharacterized protein</fullName>
    </submittedName>
</protein>
<keyword evidence="1" id="KW-0547">Nucleotide-binding</keyword>
<dbReference type="EMBL" id="SPOF01000009">
    <property type="protein sequence ID" value="TIB14874.1"/>
    <property type="molecule type" value="Genomic_DNA"/>
</dbReference>
<gene>
    <name evidence="3" type="ORF">E3P90_01079</name>
</gene>
<reference evidence="3 4" key="1">
    <citation type="submission" date="2019-03" db="EMBL/GenBank/DDBJ databases">
        <title>Sequencing 23 genomes of Wallemia ichthyophaga.</title>
        <authorList>
            <person name="Gostincar C."/>
        </authorList>
    </citation>
    <scope>NUCLEOTIDE SEQUENCE [LARGE SCALE GENOMIC DNA]</scope>
    <source>
        <strain evidence="3 4">EXF-8621</strain>
    </source>
</reference>
<comment type="caution">
    <text evidence="3">The sequence shown here is derived from an EMBL/GenBank/DDBJ whole genome shotgun (WGS) entry which is preliminary data.</text>
</comment>
<proteinExistence type="predicted"/>
<dbReference type="PROSITE" id="PS51421">
    <property type="entry name" value="RAS"/>
    <property type="match status" value="1"/>
</dbReference>
<dbReference type="SUPFAM" id="SSF52540">
    <property type="entry name" value="P-loop containing nucleoside triphosphate hydrolases"/>
    <property type="match status" value="1"/>
</dbReference>
<dbReference type="Gene3D" id="3.40.50.300">
    <property type="entry name" value="P-loop containing nucleotide triphosphate hydrolases"/>
    <property type="match status" value="1"/>
</dbReference>
<name>A0A4T0HEW4_WALIC</name>
<dbReference type="GO" id="GO:0003924">
    <property type="term" value="F:GTPase activity"/>
    <property type="evidence" value="ECO:0007669"/>
    <property type="project" value="InterPro"/>
</dbReference>
<feature type="compositionally biased region" description="Polar residues" evidence="2">
    <location>
        <begin position="195"/>
        <end position="204"/>
    </location>
</feature>
<dbReference type="GO" id="GO:0005525">
    <property type="term" value="F:GTP binding"/>
    <property type="evidence" value="ECO:0007669"/>
    <property type="project" value="InterPro"/>
</dbReference>
<dbReference type="PRINTS" id="PR00449">
    <property type="entry name" value="RASTRNSFRMNG"/>
</dbReference>
<dbReference type="SMART" id="SM00175">
    <property type="entry name" value="RAB"/>
    <property type="match status" value="1"/>
</dbReference>
<sequence>MPSPKTLNFKLVLLGESAVGKSSIVMRYVNNQFSDDRESTIGAAFLTQHMKVGEDTIKFEIWDTAGQERFVCLAPMYYRNAHAALVVYSLDSKDSFDRAVKWIEELRRQSDSHTIIILAGNKSDIPDDTKQVSPHDAQAVADEMQVEFSTTCSAKSGGGIEQLFVEIGNRLPIEQAKQKAFKSPQQAIKLDKADSSGQTETCAC</sequence>
<evidence type="ECO:0000256" key="2">
    <source>
        <dbReference type="SAM" id="MobiDB-lite"/>
    </source>
</evidence>
<dbReference type="PANTHER" id="PTHR47978">
    <property type="match status" value="1"/>
</dbReference>
<dbReference type="PROSITE" id="PS51420">
    <property type="entry name" value="RHO"/>
    <property type="match status" value="1"/>
</dbReference>
<dbReference type="NCBIfam" id="TIGR00231">
    <property type="entry name" value="small_GTP"/>
    <property type="match status" value="1"/>
</dbReference>
<feature type="region of interest" description="Disordered" evidence="2">
    <location>
        <begin position="184"/>
        <end position="204"/>
    </location>
</feature>
<dbReference type="Pfam" id="PF00071">
    <property type="entry name" value="Ras"/>
    <property type="match status" value="1"/>
</dbReference>
<dbReference type="PROSITE" id="PS51419">
    <property type="entry name" value="RAB"/>
    <property type="match status" value="1"/>
</dbReference>
<accession>A0A4T0HEW4</accession>
<evidence type="ECO:0000313" key="3">
    <source>
        <dbReference type="EMBL" id="TIB14874.1"/>
    </source>
</evidence>
<organism evidence="3 4">
    <name type="scientific">Wallemia ichthyophaga</name>
    <dbReference type="NCBI Taxonomy" id="245174"/>
    <lineage>
        <taxon>Eukaryota</taxon>
        <taxon>Fungi</taxon>
        <taxon>Dikarya</taxon>
        <taxon>Basidiomycota</taxon>
        <taxon>Wallemiomycotina</taxon>
        <taxon>Wallemiomycetes</taxon>
        <taxon>Wallemiales</taxon>
        <taxon>Wallemiaceae</taxon>
        <taxon>Wallemia</taxon>
    </lineage>
</organism>
<evidence type="ECO:0000313" key="4">
    <source>
        <dbReference type="Proteomes" id="UP000306954"/>
    </source>
</evidence>
<dbReference type="InterPro" id="IPR005225">
    <property type="entry name" value="Small_GTP-bd"/>
</dbReference>
<dbReference type="InterPro" id="IPR027417">
    <property type="entry name" value="P-loop_NTPase"/>
</dbReference>